<keyword evidence="6" id="KW-0143">Chaperone</keyword>
<keyword evidence="7 9" id="KW-0413">Isomerase</keyword>
<reference evidence="12 13" key="1">
    <citation type="submission" date="2019-08" db="EMBL/GenBank/DDBJ databases">
        <title>Complete genome sequence of Thermosulfurimonas marina SU872T, an anaerobic thermophilic chemolithoautotrophic bacterium isolated from a shallow marine hydrothermal vent.</title>
        <authorList>
            <person name="Allioux M."/>
            <person name="Jebbar M."/>
            <person name="Slobodkina G."/>
            <person name="Slobodkin A."/>
            <person name="Moalic Y."/>
            <person name="Frolova A."/>
            <person name="Shao Z."/>
            <person name="Alain K."/>
        </authorList>
    </citation>
    <scope>NUCLEOTIDE SEQUENCE [LARGE SCALE GENOMIC DNA]</scope>
    <source>
        <strain evidence="12 13">SU872</strain>
    </source>
</reference>
<evidence type="ECO:0000256" key="4">
    <source>
        <dbReference type="ARBA" id="ARBA00022490"/>
    </source>
</evidence>
<comment type="subcellular location">
    <subcellularLocation>
        <location evidence="2">Cytoplasm</location>
    </subcellularLocation>
</comment>
<gene>
    <name evidence="12" type="ORF">FVE67_06455</name>
</gene>
<dbReference type="SUPFAM" id="SSF54534">
    <property type="entry name" value="FKBP-like"/>
    <property type="match status" value="1"/>
</dbReference>
<name>A0A6H1WTB6_9BACT</name>
<dbReference type="Gene3D" id="3.10.50.40">
    <property type="match status" value="1"/>
</dbReference>
<organism evidence="12 13">
    <name type="scientific">Thermosulfurimonas marina</name>
    <dbReference type="NCBI Taxonomy" id="2047767"/>
    <lineage>
        <taxon>Bacteria</taxon>
        <taxon>Pseudomonadati</taxon>
        <taxon>Thermodesulfobacteriota</taxon>
        <taxon>Thermodesulfobacteria</taxon>
        <taxon>Thermodesulfobacteriales</taxon>
        <taxon>Thermodesulfobacteriaceae</taxon>
        <taxon>Thermosulfurimonas</taxon>
    </lineage>
</organism>
<protein>
    <recommendedName>
        <fullName evidence="10">Peptidyl-prolyl cis-trans isomerase</fullName>
        <ecNumber evidence="10">5.2.1.8</ecNumber>
    </recommendedName>
</protein>
<dbReference type="EMBL" id="CP042909">
    <property type="protein sequence ID" value="QJA06465.1"/>
    <property type="molecule type" value="Genomic_DNA"/>
</dbReference>
<comment type="function">
    <text evidence="8">Also involved in hydrogenase metallocenter assembly, probably by participating in the nickel insertion step. This function in hydrogenase biosynthesis requires chaperone activity and the presence of the metal-binding domain, but not PPIase activity.</text>
</comment>
<evidence type="ECO:0000256" key="9">
    <source>
        <dbReference type="PROSITE-ProRule" id="PRU00277"/>
    </source>
</evidence>
<evidence type="ECO:0000313" key="13">
    <source>
        <dbReference type="Proteomes" id="UP000501253"/>
    </source>
</evidence>
<evidence type="ECO:0000259" key="11">
    <source>
        <dbReference type="PROSITE" id="PS50059"/>
    </source>
</evidence>
<comment type="similarity">
    <text evidence="3 10">Belongs to the FKBP-type PPIase family.</text>
</comment>
<dbReference type="Pfam" id="PF00254">
    <property type="entry name" value="FKBP_C"/>
    <property type="match status" value="1"/>
</dbReference>
<dbReference type="KEGG" id="tmai:FVE67_06455"/>
<dbReference type="GO" id="GO:0003755">
    <property type="term" value="F:peptidyl-prolyl cis-trans isomerase activity"/>
    <property type="evidence" value="ECO:0007669"/>
    <property type="project" value="UniProtKB-UniRule"/>
</dbReference>
<evidence type="ECO:0000256" key="8">
    <source>
        <dbReference type="ARBA" id="ARBA00037071"/>
    </source>
</evidence>
<dbReference type="PANTHER" id="PTHR47861">
    <property type="entry name" value="FKBP-TYPE PEPTIDYL-PROLYL CIS-TRANS ISOMERASE SLYD"/>
    <property type="match status" value="1"/>
</dbReference>
<keyword evidence="5 9" id="KW-0697">Rotamase</keyword>
<evidence type="ECO:0000313" key="12">
    <source>
        <dbReference type="EMBL" id="QJA06465.1"/>
    </source>
</evidence>
<evidence type="ECO:0000256" key="2">
    <source>
        <dbReference type="ARBA" id="ARBA00004496"/>
    </source>
</evidence>
<keyword evidence="13" id="KW-1185">Reference proteome</keyword>
<dbReference type="Proteomes" id="UP000501253">
    <property type="component" value="Chromosome"/>
</dbReference>
<proteinExistence type="inferred from homology"/>
<comment type="catalytic activity">
    <reaction evidence="1 9 10">
        <text>[protein]-peptidylproline (omega=180) = [protein]-peptidylproline (omega=0)</text>
        <dbReference type="Rhea" id="RHEA:16237"/>
        <dbReference type="Rhea" id="RHEA-COMP:10747"/>
        <dbReference type="Rhea" id="RHEA-COMP:10748"/>
        <dbReference type="ChEBI" id="CHEBI:83833"/>
        <dbReference type="ChEBI" id="CHEBI:83834"/>
        <dbReference type="EC" id="5.2.1.8"/>
    </reaction>
</comment>
<evidence type="ECO:0000256" key="6">
    <source>
        <dbReference type="ARBA" id="ARBA00023186"/>
    </source>
</evidence>
<evidence type="ECO:0000256" key="10">
    <source>
        <dbReference type="RuleBase" id="RU003915"/>
    </source>
</evidence>
<evidence type="ECO:0000256" key="3">
    <source>
        <dbReference type="ARBA" id="ARBA00006577"/>
    </source>
</evidence>
<dbReference type="InterPro" id="IPR046357">
    <property type="entry name" value="PPIase_dom_sf"/>
</dbReference>
<dbReference type="PANTHER" id="PTHR47861:SF3">
    <property type="entry name" value="FKBP-TYPE PEPTIDYL-PROLYL CIS-TRANS ISOMERASE SLYD"/>
    <property type="match status" value="1"/>
</dbReference>
<dbReference type="GO" id="GO:0042026">
    <property type="term" value="P:protein refolding"/>
    <property type="evidence" value="ECO:0007669"/>
    <property type="project" value="UniProtKB-ARBA"/>
</dbReference>
<evidence type="ECO:0000256" key="1">
    <source>
        <dbReference type="ARBA" id="ARBA00000971"/>
    </source>
</evidence>
<dbReference type="InterPro" id="IPR001179">
    <property type="entry name" value="PPIase_FKBP_dom"/>
</dbReference>
<evidence type="ECO:0000256" key="7">
    <source>
        <dbReference type="ARBA" id="ARBA00023235"/>
    </source>
</evidence>
<sequence>MEMTVGPDRVVSLTYSLDIEGEEAPEWFKRPLQASFIFGREPVLPLIERAIEGAREKEEITLTIPPEEAYGPHRAHLVKEIPLSRLKHPERVRPGAYYEEEGPFGQKTFFKVLAVEGDRVKADFNHPAAGKNVIMRIRIEAVREATAQEILAAEIRRCGGG</sequence>
<dbReference type="GO" id="GO:0005737">
    <property type="term" value="C:cytoplasm"/>
    <property type="evidence" value="ECO:0007669"/>
    <property type="project" value="UniProtKB-SubCell"/>
</dbReference>
<feature type="domain" description="PPIase FKBP-type" evidence="11">
    <location>
        <begin position="8"/>
        <end position="82"/>
    </location>
</feature>
<accession>A0A6H1WTB6</accession>
<keyword evidence="4" id="KW-0963">Cytoplasm</keyword>
<dbReference type="RefSeq" id="WP_168719815.1">
    <property type="nucleotide sequence ID" value="NZ_CP042909.1"/>
</dbReference>
<dbReference type="AlphaFoldDB" id="A0A6H1WTB6"/>
<dbReference type="PROSITE" id="PS50059">
    <property type="entry name" value="FKBP_PPIASE"/>
    <property type="match status" value="1"/>
</dbReference>
<evidence type="ECO:0000256" key="5">
    <source>
        <dbReference type="ARBA" id="ARBA00023110"/>
    </source>
</evidence>
<dbReference type="EC" id="5.2.1.8" evidence="10"/>